<organism evidence="1 2">
    <name type="scientific">Duganella margarita</name>
    <dbReference type="NCBI Taxonomy" id="2692170"/>
    <lineage>
        <taxon>Bacteria</taxon>
        <taxon>Pseudomonadati</taxon>
        <taxon>Pseudomonadota</taxon>
        <taxon>Betaproteobacteria</taxon>
        <taxon>Burkholderiales</taxon>
        <taxon>Oxalobacteraceae</taxon>
        <taxon>Telluria group</taxon>
        <taxon>Duganella</taxon>
    </lineage>
</organism>
<gene>
    <name evidence="1" type="ORF">GTP56_17505</name>
</gene>
<proteinExistence type="predicted"/>
<dbReference type="EMBL" id="WWCR01000019">
    <property type="protein sequence ID" value="MYM73983.1"/>
    <property type="molecule type" value="Genomic_DNA"/>
</dbReference>
<accession>A0A7X4H276</accession>
<reference evidence="1 2" key="1">
    <citation type="submission" date="2019-12" db="EMBL/GenBank/DDBJ databases">
        <title>Novel species isolated from a subtropical stream in China.</title>
        <authorList>
            <person name="Lu H."/>
        </authorList>
    </citation>
    <scope>NUCLEOTIDE SEQUENCE [LARGE SCALE GENOMIC DNA]</scope>
    <source>
        <strain evidence="1 2">FT134W</strain>
    </source>
</reference>
<evidence type="ECO:0000313" key="1">
    <source>
        <dbReference type="EMBL" id="MYM73983.1"/>
    </source>
</evidence>
<evidence type="ECO:0000313" key="2">
    <source>
        <dbReference type="Proteomes" id="UP000469734"/>
    </source>
</evidence>
<dbReference type="RefSeq" id="WP_161051043.1">
    <property type="nucleotide sequence ID" value="NZ_WWCR01000019.1"/>
</dbReference>
<name>A0A7X4H276_9BURK</name>
<sequence length="164" mass="18567">MNHDSLHRQLGHFVLTFQAVEAAVVELTVQVVDADPEYVATLTAELEFNAKARALDVIFTRYAQIHGLSNLAPHPEFHKLMTRIQKLATRRNELVHSFYSLLVTVNGEAALARMPTRLKPSDGIREQEGEDILPAKLEPEILEMKSILQALEVFRLQVIDINYP</sequence>
<comment type="caution">
    <text evidence="1">The sequence shown here is derived from an EMBL/GenBank/DDBJ whole genome shotgun (WGS) entry which is preliminary data.</text>
</comment>
<protein>
    <submittedName>
        <fullName evidence="1">Uncharacterized protein</fullName>
    </submittedName>
</protein>
<dbReference type="Proteomes" id="UP000469734">
    <property type="component" value="Unassembled WGS sequence"/>
</dbReference>
<dbReference type="AlphaFoldDB" id="A0A7X4H276"/>